<feature type="transmembrane region" description="Helical" evidence="12">
    <location>
        <begin position="33"/>
        <end position="53"/>
    </location>
</feature>
<evidence type="ECO:0000256" key="12">
    <source>
        <dbReference type="SAM" id="Phobius"/>
    </source>
</evidence>
<comment type="similarity">
    <text evidence="2">Belongs to the HupC/HyaC/HydC family.</text>
</comment>
<name>A0A7C9GPW0_9SPHN</name>
<gene>
    <name evidence="14" type="ORF">F3168_11550</name>
</gene>
<keyword evidence="9 12" id="KW-1133">Transmembrane helix</keyword>
<dbReference type="Pfam" id="PF01292">
    <property type="entry name" value="Ni_hydr_CYTB"/>
    <property type="match status" value="1"/>
</dbReference>
<feature type="transmembrane region" description="Helical" evidence="12">
    <location>
        <begin position="129"/>
        <end position="150"/>
    </location>
</feature>
<dbReference type="GO" id="GO:0022904">
    <property type="term" value="P:respiratory electron transport chain"/>
    <property type="evidence" value="ECO:0007669"/>
    <property type="project" value="InterPro"/>
</dbReference>
<evidence type="ECO:0000256" key="7">
    <source>
        <dbReference type="ARBA" id="ARBA00022723"/>
    </source>
</evidence>
<evidence type="ECO:0000256" key="8">
    <source>
        <dbReference type="ARBA" id="ARBA00022982"/>
    </source>
</evidence>
<dbReference type="EMBL" id="WIOL01000004">
    <property type="protein sequence ID" value="MQT17892.1"/>
    <property type="molecule type" value="Genomic_DNA"/>
</dbReference>
<dbReference type="PANTHER" id="PTHR30485">
    <property type="entry name" value="NI/FE-HYDROGENASE 1 B-TYPE CYTOCHROME SUBUNIT"/>
    <property type="match status" value="1"/>
</dbReference>
<feature type="domain" description="Cytochrome b561 bacterial/Ni-hydrogenase" evidence="13">
    <location>
        <begin position="23"/>
        <end position="275"/>
    </location>
</feature>
<evidence type="ECO:0000256" key="4">
    <source>
        <dbReference type="ARBA" id="ARBA00022475"/>
    </source>
</evidence>
<evidence type="ECO:0000313" key="15">
    <source>
        <dbReference type="Proteomes" id="UP000481327"/>
    </source>
</evidence>
<dbReference type="InterPro" id="IPR011577">
    <property type="entry name" value="Cyt_b561_bac/Ni-Hgenase"/>
</dbReference>
<reference evidence="14 15" key="1">
    <citation type="submission" date="2019-09" db="EMBL/GenBank/DDBJ databases">
        <title>Polymorphobacter sp. isolated from a lake in China.</title>
        <authorList>
            <person name="Liu Z."/>
        </authorList>
    </citation>
    <scope>NUCLEOTIDE SEQUENCE [LARGE SCALE GENOMIC DNA]</scope>
    <source>
        <strain evidence="14 15">D40P</strain>
    </source>
</reference>
<dbReference type="GO" id="GO:0005886">
    <property type="term" value="C:plasma membrane"/>
    <property type="evidence" value="ECO:0007669"/>
    <property type="project" value="UniProtKB-SubCell"/>
</dbReference>
<keyword evidence="8" id="KW-0249">Electron transport</keyword>
<evidence type="ECO:0000256" key="10">
    <source>
        <dbReference type="ARBA" id="ARBA00023004"/>
    </source>
</evidence>
<keyword evidence="3" id="KW-0813">Transport</keyword>
<evidence type="ECO:0000256" key="11">
    <source>
        <dbReference type="ARBA" id="ARBA00023136"/>
    </source>
</evidence>
<feature type="transmembrane region" description="Helical" evidence="12">
    <location>
        <begin position="241"/>
        <end position="263"/>
    </location>
</feature>
<sequence>MALMQPADTPPAVAPGAPYLFHRHALAVRVTHWINAIAIFFLLMTGLNIFNAYPMLQWGQYGASPDAAQAWLQIGSSGDAGFVRIGDLRITTTGILGLSDSKAGAPQAIAYPHWATFPSYRDLATARNFHFFFAWVLVVNGLVYLAYGLFSGHFRRDLAPSAAELAPANIANDVAAHARLRFPRGEDARHYHILQKLAYGGVIFLLIPGMIFTGLAMSPGMNAAWPLLIEATGGRASARSLHWIFANLLILFIIVHLLMVLLAGPWNEIRSMITGRFRIDPAKPEVAP</sequence>
<accession>A0A7C9GPW0</accession>
<proteinExistence type="inferred from homology"/>
<keyword evidence="10" id="KW-0408">Iron</keyword>
<dbReference type="PANTHER" id="PTHR30485:SF1">
    <property type="entry name" value="CYTOCHROME YDHU-RELATED"/>
    <property type="match status" value="1"/>
</dbReference>
<evidence type="ECO:0000256" key="5">
    <source>
        <dbReference type="ARBA" id="ARBA00022617"/>
    </source>
</evidence>
<keyword evidence="15" id="KW-1185">Reference proteome</keyword>
<dbReference type="Proteomes" id="UP000481327">
    <property type="component" value="Unassembled WGS sequence"/>
</dbReference>
<dbReference type="InterPro" id="IPR051542">
    <property type="entry name" value="Hydrogenase_cytochrome"/>
</dbReference>
<keyword evidence="11 12" id="KW-0472">Membrane</keyword>
<keyword evidence="6 12" id="KW-0812">Transmembrane</keyword>
<dbReference type="RefSeq" id="WP_152578364.1">
    <property type="nucleotide sequence ID" value="NZ_JAATJI010000001.1"/>
</dbReference>
<dbReference type="Gene3D" id="1.20.950.20">
    <property type="entry name" value="Transmembrane di-heme cytochromes, Chain C"/>
    <property type="match status" value="1"/>
</dbReference>
<protein>
    <recommendedName>
        <fullName evidence="13">Cytochrome b561 bacterial/Ni-hydrogenase domain-containing protein</fullName>
    </recommendedName>
</protein>
<keyword evidence="5" id="KW-0349">Heme</keyword>
<evidence type="ECO:0000256" key="3">
    <source>
        <dbReference type="ARBA" id="ARBA00022448"/>
    </source>
</evidence>
<evidence type="ECO:0000256" key="6">
    <source>
        <dbReference type="ARBA" id="ARBA00022692"/>
    </source>
</evidence>
<feature type="transmembrane region" description="Helical" evidence="12">
    <location>
        <begin position="197"/>
        <end position="221"/>
    </location>
</feature>
<dbReference type="SUPFAM" id="SSF81342">
    <property type="entry name" value="Transmembrane di-heme cytochromes"/>
    <property type="match status" value="1"/>
</dbReference>
<comment type="caution">
    <text evidence="14">The sequence shown here is derived from an EMBL/GenBank/DDBJ whole genome shotgun (WGS) entry which is preliminary data.</text>
</comment>
<evidence type="ECO:0000259" key="13">
    <source>
        <dbReference type="Pfam" id="PF01292"/>
    </source>
</evidence>
<evidence type="ECO:0000313" key="14">
    <source>
        <dbReference type="EMBL" id="MQT17892.1"/>
    </source>
</evidence>
<evidence type="ECO:0000256" key="9">
    <source>
        <dbReference type="ARBA" id="ARBA00022989"/>
    </source>
</evidence>
<dbReference type="GO" id="GO:0009055">
    <property type="term" value="F:electron transfer activity"/>
    <property type="evidence" value="ECO:0007669"/>
    <property type="project" value="InterPro"/>
</dbReference>
<organism evidence="14 15">
    <name type="scientific">Sandarakinorhabdus fusca</name>
    <dbReference type="NCBI Taxonomy" id="1439888"/>
    <lineage>
        <taxon>Bacteria</taxon>
        <taxon>Pseudomonadati</taxon>
        <taxon>Pseudomonadota</taxon>
        <taxon>Alphaproteobacteria</taxon>
        <taxon>Sphingomonadales</taxon>
        <taxon>Sphingosinicellaceae</taxon>
        <taxon>Sandarakinorhabdus</taxon>
    </lineage>
</organism>
<dbReference type="InterPro" id="IPR016174">
    <property type="entry name" value="Di-haem_cyt_TM"/>
</dbReference>
<dbReference type="InterPro" id="IPR000516">
    <property type="entry name" value="Ni-dep_Hydgase_cyt-B"/>
</dbReference>
<comment type="subcellular location">
    <subcellularLocation>
        <location evidence="1">Cell membrane</location>
        <topology evidence="1">Multi-pass membrane protein</topology>
    </subcellularLocation>
</comment>
<dbReference type="PROSITE" id="PS00882">
    <property type="entry name" value="NI_HGENASE_CYTB_1"/>
    <property type="match status" value="1"/>
</dbReference>
<dbReference type="GO" id="GO:0005506">
    <property type="term" value="F:iron ion binding"/>
    <property type="evidence" value="ECO:0007669"/>
    <property type="project" value="InterPro"/>
</dbReference>
<keyword evidence="4" id="KW-1003">Cell membrane</keyword>
<dbReference type="GO" id="GO:0020037">
    <property type="term" value="F:heme binding"/>
    <property type="evidence" value="ECO:0007669"/>
    <property type="project" value="TreeGrafter"/>
</dbReference>
<dbReference type="AlphaFoldDB" id="A0A7C9GPW0"/>
<evidence type="ECO:0000256" key="1">
    <source>
        <dbReference type="ARBA" id="ARBA00004651"/>
    </source>
</evidence>
<keyword evidence="7" id="KW-0479">Metal-binding</keyword>
<dbReference type="OrthoDB" id="9781740at2"/>
<evidence type="ECO:0000256" key="2">
    <source>
        <dbReference type="ARBA" id="ARBA00008622"/>
    </source>
</evidence>